<sequence>MQDVMEEIERFDGGAILTQPQQ</sequence>
<proteinExistence type="predicted"/>
<evidence type="ECO:0000256" key="1">
    <source>
        <dbReference type="SAM" id="MobiDB-lite"/>
    </source>
</evidence>
<evidence type="ECO:0000313" key="3">
    <source>
        <dbReference type="Proteomes" id="UP000265520"/>
    </source>
</evidence>
<accession>A0A392VM80</accession>
<feature type="non-terminal residue" evidence="2">
    <location>
        <position position="22"/>
    </location>
</feature>
<dbReference type="AlphaFoldDB" id="A0A392VM80"/>
<keyword evidence="3" id="KW-1185">Reference proteome</keyword>
<evidence type="ECO:0000313" key="2">
    <source>
        <dbReference type="EMBL" id="MCI87855.1"/>
    </source>
</evidence>
<protein>
    <submittedName>
        <fullName evidence="2">Uncharacterized protein</fullName>
    </submittedName>
</protein>
<dbReference type="Proteomes" id="UP000265520">
    <property type="component" value="Unassembled WGS sequence"/>
</dbReference>
<name>A0A392VM80_9FABA</name>
<organism evidence="2 3">
    <name type="scientific">Trifolium medium</name>
    <dbReference type="NCBI Taxonomy" id="97028"/>
    <lineage>
        <taxon>Eukaryota</taxon>
        <taxon>Viridiplantae</taxon>
        <taxon>Streptophyta</taxon>
        <taxon>Embryophyta</taxon>
        <taxon>Tracheophyta</taxon>
        <taxon>Spermatophyta</taxon>
        <taxon>Magnoliopsida</taxon>
        <taxon>eudicotyledons</taxon>
        <taxon>Gunneridae</taxon>
        <taxon>Pentapetalae</taxon>
        <taxon>rosids</taxon>
        <taxon>fabids</taxon>
        <taxon>Fabales</taxon>
        <taxon>Fabaceae</taxon>
        <taxon>Papilionoideae</taxon>
        <taxon>50 kb inversion clade</taxon>
        <taxon>NPAAA clade</taxon>
        <taxon>Hologalegina</taxon>
        <taxon>IRL clade</taxon>
        <taxon>Trifolieae</taxon>
        <taxon>Trifolium</taxon>
    </lineage>
</organism>
<reference evidence="2 3" key="1">
    <citation type="journal article" date="2018" name="Front. Plant Sci.">
        <title>Red Clover (Trifolium pratense) and Zigzag Clover (T. medium) - A Picture of Genomic Similarities and Differences.</title>
        <authorList>
            <person name="Dluhosova J."/>
            <person name="Istvanek J."/>
            <person name="Nedelnik J."/>
            <person name="Repkova J."/>
        </authorList>
    </citation>
    <scope>NUCLEOTIDE SEQUENCE [LARGE SCALE GENOMIC DNA]</scope>
    <source>
        <strain evidence="3">cv. 10/8</strain>
        <tissue evidence="2">Leaf</tissue>
    </source>
</reference>
<dbReference type="EMBL" id="LXQA011177035">
    <property type="protein sequence ID" value="MCI87855.1"/>
    <property type="molecule type" value="Genomic_DNA"/>
</dbReference>
<feature type="region of interest" description="Disordered" evidence="1">
    <location>
        <begin position="1"/>
        <end position="22"/>
    </location>
</feature>
<comment type="caution">
    <text evidence="2">The sequence shown here is derived from an EMBL/GenBank/DDBJ whole genome shotgun (WGS) entry which is preliminary data.</text>
</comment>